<name>A0A9D1W4K3_9FIRM</name>
<evidence type="ECO:0000259" key="3">
    <source>
        <dbReference type="PROSITE" id="PS50893"/>
    </source>
</evidence>
<dbReference type="PROSITE" id="PS50893">
    <property type="entry name" value="ABC_TRANSPORTER_2"/>
    <property type="match status" value="1"/>
</dbReference>
<keyword evidence="2 4" id="KW-0067">ATP-binding</keyword>
<reference evidence="4" key="1">
    <citation type="journal article" date="2021" name="PeerJ">
        <title>Extensive microbial diversity within the chicken gut microbiome revealed by metagenomics and culture.</title>
        <authorList>
            <person name="Gilroy R."/>
            <person name="Ravi A."/>
            <person name="Getino M."/>
            <person name="Pursley I."/>
            <person name="Horton D.L."/>
            <person name="Alikhan N.F."/>
            <person name="Baker D."/>
            <person name="Gharbi K."/>
            <person name="Hall N."/>
            <person name="Watson M."/>
            <person name="Adriaenssens E.M."/>
            <person name="Foster-Nyarko E."/>
            <person name="Jarju S."/>
            <person name="Secka A."/>
            <person name="Antonio M."/>
            <person name="Oren A."/>
            <person name="Chaudhuri R.R."/>
            <person name="La Ragione R."/>
            <person name="Hildebrand F."/>
            <person name="Pallen M.J."/>
        </authorList>
    </citation>
    <scope>NUCLEOTIDE SEQUENCE</scope>
    <source>
        <strain evidence="4">ChiGjej4B4-12881</strain>
    </source>
</reference>
<evidence type="ECO:0000313" key="5">
    <source>
        <dbReference type="Proteomes" id="UP000886780"/>
    </source>
</evidence>
<dbReference type="Pfam" id="PF00005">
    <property type="entry name" value="ABC_tran"/>
    <property type="match status" value="1"/>
</dbReference>
<dbReference type="InterPro" id="IPR027417">
    <property type="entry name" value="P-loop_NTPase"/>
</dbReference>
<evidence type="ECO:0000256" key="1">
    <source>
        <dbReference type="ARBA" id="ARBA00022741"/>
    </source>
</evidence>
<accession>A0A9D1W4K3</accession>
<dbReference type="SUPFAM" id="SSF52540">
    <property type="entry name" value="P-loop containing nucleoside triphosphate hydrolases"/>
    <property type="match status" value="1"/>
</dbReference>
<feature type="domain" description="ABC transporter" evidence="3">
    <location>
        <begin position="3"/>
        <end position="204"/>
    </location>
</feature>
<dbReference type="InterPro" id="IPR003439">
    <property type="entry name" value="ABC_transporter-like_ATP-bd"/>
</dbReference>
<dbReference type="CDD" id="cd03230">
    <property type="entry name" value="ABC_DR_subfamily_A"/>
    <property type="match status" value="1"/>
</dbReference>
<evidence type="ECO:0000313" key="4">
    <source>
        <dbReference type="EMBL" id="HIX52182.1"/>
    </source>
</evidence>
<dbReference type="PANTHER" id="PTHR43158">
    <property type="entry name" value="SKFA PEPTIDE EXPORT ATP-BINDING PROTEIN SKFE"/>
    <property type="match status" value="1"/>
</dbReference>
<dbReference type="InterPro" id="IPR003593">
    <property type="entry name" value="AAA+_ATPase"/>
</dbReference>
<dbReference type="PANTHER" id="PTHR43158:SF2">
    <property type="entry name" value="SKFA PEPTIDE EXPORT ATP-BINDING PROTEIN SKFE"/>
    <property type="match status" value="1"/>
</dbReference>
<dbReference type="EMBL" id="DXEU01000092">
    <property type="protein sequence ID" value="HIX52182.1"/>
    <property type="molecule type" value="Genomic_DNA"/>
</dbReference>
<gene>
    <name evidence="4" type="ORF">IAA28_05195</name>
</gene>
<reference evidence="4" key="2">
    <citation type="submission" date="2021-04" db="EMBL/GenBank/DDBJ databases">
        <authorList>
            <person name="Gilroy R."/>
        </authorList>
    </citation>
    <scope>NUCLEOTIDE SEQUENCE</scope>
    <source>
        <strain evidence="4">ChiGjej4B4-12881</strain>
    </source>
</reference>
<dbReference type="GO" id="GO:0016887">
    <property type="term" value="F:ATP hydrolysis activity"/>
    <property type="evidence" value="ECO:0007669"/>
    <property type="project" value="InterPro"/>
</dbReference>
<dbReference type="AlphaFoldDB" id="A0A9D1W4K3"/>
<comment type="caution">
    <text evidence="4">The sequence shown here is derived from an EMBL/GenBank/DDBJ whole genome shotgun (WGS) entry which is preliminary data.</text>
</comment>
<keyword evidence="1" id="KW-0547">Nucleotide-binding</keyword>
<sequence>MTLTLENLQKSYGPLTVLNRCSFSFADGRIYCLMAPSGSGKTTLFRILMGLEQADGGAVRSDLPSPRFSAVFQEDRLCETFSPVENLRLVLGKSVSREDIRRELSLLLPEESLSRPVSTLSGGMKRRTAVCRAMIAPSDAVILDEPFTGLDDETRRQVIAYIKSRQRGRLLIVSTHQEEDVALLDGELVRMEALTAAAPRSGSPL</sequence>
<dbReference type="Proteomes" id="UP000886780">
    <property type="component" value="Unassembled WGS sequence"/>
</dbReference>
<protein>
    <submittedName>
        <fullName evidence="4">ATP-binding cassette domain-containing protein</fullName>
    </submittedName>
</protein>
<evidence type="ECO:0000256" key="2">
    <source>
        <dbReference type="ARBA" id="ARBA00022840"/>
    </source>
</evidence>
<dbReference type="SMART" id="SM00382">
    <property type="entry name" value="AAA"/>
    <property type="match status" value="1"/>
</dbReference>
<dbReference type="GO" id="GO:0005524">
    <property type="term" value="F:ATP binding"/>
    <property type="evidence" value="ECO:0007669"/>
    <property type="project" value="UniProtKB-KW"/>
</dbReference>
<dbReference type="Gene3D" id="3.40.50.300">
    <property type="entry name" value="P-loop containing nucleotide triphosphate hydrolases"/>
    <property type="match status" value="1"/>
</dbReference>
<proteinExistence type="predicted"/>
<organism evidence="4 5">
    <name type="scientific">Candidatus Lachnoclostridium stercoripullorum</name>
    <dbReference type="NCBI Taxonomy" id="2838635"/>
    <lineage>
        <taxon>Bacteria</taxon>
        <taxon>Bacillati</taxon>
        <taxon>Bacillota</taxon>
        <taxon>Clostridia</taxon>
        <taxon>Lachnospirales</taxon>
        <taxon>Lachnospiraceae</taxon>
    </lineage>
</organism>